<organism evidence="8 9">
    <name type="scientific">Solea senegalensis</name>
    <name type="common">Senegalese sole</name>
    <dbReference type="NCBI Taxonomy" id="28829"/>
    <lineage>
        <taxon>Eukaryota</taxon>
        <taxon>Metazoa</taxon>
        <taxon>Chordata</taxon>
        <taxon>Craniata</taxon>
        <taxon>Vertebrata</taxon>
        <taxon>Euteleostomi</taxon>
        <taxon>Actinopterygii</taxon>
        <taxon>Neopterygii</taxon>
        <taxon>Teleostei</taxon>
        <taxon>Neoteleostei</taxon>
        <taxon>Acanthomorphata</taxon>
        <taxon>Carangaria</taxon>
        <taxon>Pleuronectiformes</taxon>
        <taxon>Pleuronectoidei</taxon>
        <taxon>Soleidae</taxon>
        <taxon>Solea</taxon>
    </lineage>
</organism>
<keyword evidence="3" id="KW-0479">Metal-binding</keyword>
<dbReference type="GO" id="GO:0006308">
    <property type="term" value="P:DNA catabolic process"/>
    <property type="evidence" value="ECO:0007669"/>
    <property type="project" value="TreeGrafter"/>
</dbReference>
<evidence type="ECO:0000256" key="1">
    <source>
        <dbReference type="ARBA" id="ARBA00001946"/>
    </source>
</evidence>
<dbReference type="EMBL" id="JAGKHQ010000002">
    <property type="protein sequence ID" value="KAG7521845.1"/>
    <property type="molecule type" value="Genomic_DNA"/>
</dbReference>
<dbReference type="Pfam" id="PF00929">
    <property type="entry name" value="RNase_T"/>
    <property type="match status" value="1"/>
</dbReference>
<protein>
    <submittedName>
        <fullName evidence="8">DNA polymerase III PolC-type-like</fullName>
    </submittedName>
</protein>
<comment type="cofactor">
    <cofactor evidence="1">
        <name>Mg(2+)</name>
        <dbReference type="ChEBI" id="CHEBI:18420"/>
    </cofactor>
</comment>
<name>A0AAV6SVW6_SOLSE</name>
<gene>
    <name evidence="8" type="ORF">JOB18_007850</name>
</gene>
<dbReference type="PANTHER" id="PTHR13058">
    <property type="entry name" value="THREE PRIME REPAIR EXONUCLEASE 1, 2"/>
    <property type="match status" value="1"/>
</dbReference>
<reference evidence="8 9" key="1">
    <citation type="journal article" date="2021" name="Sci. Rep.">
        <title>Chromosome anchoring in Senegalese sole (Solea senegalensis) reveals sex-associated markers and genome rearrangements in flatfish.</title>
        <authorList>
            <person name="Guerrero-Cozar I."/>
            <person name="Gomez-Garrido J."/>
            <person name="Berbel C."/>
            <person name="Martinez-Blanch J.F."/>
            <person name="Alioto T."/>
            <person name="Claros M.G."/>
            <person name="Gagnaire P.A."/>
            <person name="Manchado M."/>
        </authorList>
    </citation>
    <scope>NUCLEOTIDE SEQUENCE [LARGE SCALE GENOMIC DNA]</scope>
    <source>
        <strain evidence="8">Sse05_10M</strain>
    </source>
</reference>
<dbReference type="AlphaFoldDB" id="A0AAV6SVW6"/>
<dbReference type="PANTHER" id="PTHR13058:SF22">
    <property type="entry name" value="EXODEOXYRIBONUCLEASE III"/>
    <property type="match status" value="1"/>
</dbReference>
<evidence type="ECO:0000256" key="2">
    <source>
        <dbReference type="ARBA" id="ARBA00022722"/>
    </source>
</evidence>
<keyword evidence="4" id="KW-0378">Hydrolase</keyword>
<dbReference type="SMART" id="SM00479">
    <property type="entry name" value="EXOIII"/>
    <property type="match status" value="1"/>
</dbReference>
<keyword evidence="6" id="KW-0460">Magnesium</keyword>
<evidence type="ECO:0000259" key="7">
    <source>
        <dbReference type="SMART" id="SM00479"/>
    </source>
</evidence>
<dbReference type="GO" id="GO:0005737">
    <property type="term" value="C:cytoplasm"/>
    <property type="evidence" value="ECO:0007669"/>
    <property type="project" value="TreeGrafter"/>
</dbReference>
<evidence type="ECO:0000256" key="4">
    <source>
        <dbReference type="ARBA" id="ARBA00022801"/>
    </source>
</evidence>
<dbReference type="Proteomes" id="UP000693946">
    <property type="component" value="Linkage Group LG10"/>
</dbReference>
<evidence type="ECO:0000256" key="3">
    <source>
        <dbReference type="ARBA" id="ARBA00022723"/>
    </source>
</evidence>
<keyword evidence="2" id="KW-0540">Nuclease</keyword>
<dbReference type="CDD" id="cd06127">
    <property type="entry name" value="DEDDh"/>
    <property type="match status" value="1"/>
</dbReference>
<evidence type="ECO:0000256" key="5">
    <source>
        <dbReference type="ARBA" id="ARBA00022839"/>
    </source>
</evidence>
<keyword evidence="9" id="KW-1185">Reference proteome</keyword>
<accession>A0AAV6SVW6</accession>
<evidence type="ECO:0000313" key="9">
    <source>
        <dbReference type="Proteomes" id="UP000693946"/>
    </source>
</evidence>
<sequence length="192" mass="21480">MSSNGVIVFFDLETTGLNTHMCDIIQLSAVCGDQVFNVYVLPDSEISVGASKITGFTVTDDNLFCRGIPLVTTPLVEALTSFIEFLRSFHCPVLLAAHNAKWFDVPVLTRVLTKCSLLQEFKGVVPEYVDTLVLSRSLYPELGYYNQTHLVRFFLGKNYNSHNAVEDAKALEELFESWSPSKLIISNNICLF</sequence>
<evidence type="ECO:0000256" key="6">
    <source>
        <dbReference type="ARBA" id="ARBA00022842"/>
    </source>
</evidence>
<comment type="caution">
    <text evidence="8">The sequence shown here is derived from an EMBL/GenBank/DDBJ whole genome shotgun (WGS) entry which is preliminary data.</text>
</comment>
<dbReference type="InterPro" id="IPR013520">
    <property type="entry name" value="Ribonucl_H"/>
</dbReference>
<keyword evidence="5" id="KW-0269">Exonuclease</keyword>
<dbReference type="GO" id="GO:0008296">
    <property type="term" value="F:3'-5'-DNA exonuclease activity"/>
    <property type="evidence" value="ECO:0007669"/>
    <property type="project" value="TreeGrafter"/>
</dbReference>
<evidence type="ECO:0000313" key="8">
    <source>
        <dbReference type="EMBL" id="KAG7521845.1"/>
    </source>
</evidence>
<feature type="domain" description="Exonuclease" evidence="7">
    <location>
        <begin position="6"/>
        <end position="184"/>
    </location>
</feature>
<dbReference type="InterPro" id="IPR040393">
    <property type="entry name" value="TREX1/2"/>
</dbReference>
<dbReference type="GO" id="GO:0046872">
    <property type="term" value="F:metal ion binding"/>
    <property type="evidence" value="ECO:0007669"/>
    <property type="project" value="UniProtKB-KW"/>
</dbReference>
<proteinExistence type="predicted"/>